<protein>
    <submittedName>
        <fullName evidence="2">Uncharacterized protein</fullName>
    </submittedName>
</protein>
<comment type="caution">
    <text evidence="2">The sequence shown here is derived from an EMBL/GenBank/DDBJ whole genome shotgun (WGS) entry which is preliminary data.</text>
</comment>
<feature type="compositionally biased region" description="Low complexity" evidence="1">
    <location>
        <begin position="109"/>
        <end position="119"/>
    </location>
</feature>
<gene>
    <name evidence="2" type="ORF">EJB05_42294</name>
</gene>
<dbReference type="EMBL" id="RWGY01000039">
    <property type="protein sequence ID" value="TVU08871.1"/>
    <property type="molecule type" value="Genomic_DNA"/>
</dbReference>
<dbReference type="AlphaFoldDB" id="A0A5J9TE30"/>
<evidence type="ECO:0000313" key="2">
    <source>
        <dbReference type="EMBL" id="TVU08871.1"/>
    </source>
</evidence>
<evidence type="ECO:0000313" key="3">
    <source>
        <dbReference type="Proteomes" id="UP000324897"/>
    </source>
</evidence>
<reference evidence="2 3" key="1">
    <citation type="journal article" date="2019" name="Sci. Rep.">
        <title>A high-quality genome of Eragrostis curvula grass provides insights into Poaceae evolution and supports new strategies to enhance forage quality.</title>
        <authorList>
            <person name="Carballo J."/>
            <person name="Santos B.A.C.M."/>
            <person name="Zappacosta D."/>
            <person name="Garbus I."/>
            <person name="Selva J.P."/>
            <person name="Gallo C.A."/>
            <person name="Diaz A."/>
            <person name="Albertini E."/>
            <person name="Caccamo M."/>
            <person name="Echenique V."/>
        </authorList>
    </citation>
    <scope>NUCLEOTIDE SEQUENCE [LARGE SCALE GENOMIC DNA]</scope>
    <source>
        <strain evidence="3">cv. Victoria</strain>
        <tissue evidence="2">Leaf</tissue>
    </source>
</reference>
<keyword evidence="3" id="KW-1185">Reference proteome</keyword>
<feature type="non-terminal residue" evidence="2">
    <location>
        <position position="1"/>
    </location>
</feature>
<organism evidence="2 3">
    <name type="scientific">Eragrostis curvula</name>
    <name type="common">weeping love grass</name>
    <dbReference type="NCBI Taxonomy" id="38414"/>
    <lineage>
        <taxon>Eukaryota</taxon>
        <taxon>Viridiplantae</taxon>
        <taxon>Streptophyta</taxon>
        <taxon>Embryophyta</taxon>
        <taxon>Tracheophyta</taxon>
        <taxon>Spermatophyta</taxon>
        <taxon>Magnoliopsida</taxon>
        <taxon>Liliopsida</taxon>
        <taxon>Poales</taxon>
        <taxon>Poaceae</taxon>
        <taxon>PACMAD clade</taxon>
        <taxon>Chloridoideae</taxon>
        <taxon>Eragrostideae</taxon>
        <taxon>Eragrostidinae</taxon>
        <taxon>Eragrostis</taxon>
    </lineage>
</organism>
<dbReference type="Proteomes" id="UP000324897">
    <property type="component" value="Chromosome 3"/>
</dbReference>
<feature type="compositionally biased region" description="Basic and acidic residues" evidence="1">
    <location>
        <begin position="95"/>
        <end position="108"/>
    </location>
</feature>
<accession>A0A5J9TE30</accession>
<name>A0A5J9TE30_9POAL</name>
<feature type="compositionally biased region" description="Acidic residues" evidence="1">
    <location>
        <begin position="121"/>
        <end position="130"/>
    </location>
</feature>
<sequence length="188" mass="20485">LLSPSPRFLLCFTPAITYKYAPPNPPCSSQYKSTHKSLTPRSIKGIQNFPGFRNQEPGADPQQDVSTEGGDERRVELAVQLDIVGAPDLADAVEEFQRREAHAEDDARSATSSTPSSPAIDGEDTTDSEESSLAAEDSAFELDVFNDMSWDLYYASLAQGMLMEPPCAVTAFGDDAEANIPDMPLWSY</sequence>
<feature type="region of interest" description="Disordered" evidence="1">
    <location>
        <begin position="43"/>
        <end position="72"/>
    </location>
</feature>
<proteinExistence type="predicted"/>
<feature type="region of interest" description="Disordered" evidence="1">
    <location>
        <begin position="92"/>
        <end position="134"/>
    </location>
</feature>
<evidence type="ECO:0000256" key="1">
    <source>
        <dbReference type="SAM" id="MobiDB-lite"/>
    </source>
</evidence>